<evidence type="ECO:0000256" key="1">
    <source>
        <dbReference type="ARBA" id="ARBA00001947"/>
    </source>
</evidence>
<dbReference type="Gene3D" id="3.20.20.70">
    <property type="entry name" value="Aldolase class I"/>
    <property type="match status" value="1"/>
</dbReference>
<keyword evidence="6" id="KW-1185">Reference proteome</keyword>
<gene>
    <name evidence="5" type="ORF">EDC65_2092</name>
</gene>
<evidence type="ECO:0000256" key="2">
    <source>
        <dbReference type="ARBA" id="ARBA00022679"/>
    </source>
</evidence>
<reference evidence="5 6" key="1">
    <citation type="submission" date="2018-11" db="EMBL/GenBank/DDBJ databases">
        <title>Genomic Encyclopedia of Type Strains, Phase IV (KMG-IV): sequencing the most valuable type-strain genomes for metagenomic binning, comparative biology and taxonomic classification.</title>
        <authorList>
            <person name="Goeker M."/>
        </authorList>
    </citation>
    <scope>NUCLEOTIDE SEQUENCE [LARGE SCALE GENOMIC DNA]</scope>
    <source>
        <strain evidence="5 6">DSM 5900</strain>
    </source>
</reference>
<dbReference type="OrthoDB" id="9805277at2"/>
<dbReference type="AlphaFoldDB" id="A0A3N1MGH4"/>
<dbReference type="InterPro" id="IPR013785">
    <property type="entry name" value="Aldolase_TIM"/>
</dbReference>
<keyword evidence="2" id="KW-0808">Transferase</keyword>
<dbReference type="RefSeq" id="WP_123689591.1">
    <property type="nucleotide sequence ID" value="NZ_AP019700.1"/>
</dbReference>
<dbReference type="PANTHER" id="PTHR37418">
    <property type="entry name" value="3-KETO-5-AMINOHEXANOATE CLEAVAGE ENZYME-RELATED"/>
    <property type="match status" value="1"/>
</dbReference>
<dbReference type="Pfam" id="PF05853">
    <property type="entry name" value="BKACE"/>
    <property type="match status" value="1"/>
</dbReference>
<organism evidence="5 6">
    <name type="scientific">Stella humosa</name>
    <dbReference type="NCBI Taxonomy" id="94"/>
    <lineage>
        <taxon>Bacteria</taxon>
        <taxon>Pseudomonadati</taxon>
        <taxon>Pseudomonadota</taxon>
        <taxon>Alphaproteobacteria</taxon>
        <taxon>Rhodospirillales</taxon>
        <taxon>Stellaceae</taxon>
        <taxon>Stella</taxon>
    </lineage>
</organism>
<accession>A0A3N1MGH4</accession>
<dbReference type="GO" id="GO:0043720">
    <property type="term" value="F:3-keto-5-aminohexanoate cleavage activity"/>
    <property type="evidence" value="ECO:0007669"/>
    <property type="project" value="InterPro"/>
</dbReference>
<evidence type="ECO:0000313" key="6">
    <source>
        <dbReference type="Proteomes" id="UP000278222"/>
    </source>
</evidence>
<comment type="cofactor">
    <cofactor evidence="1">
        <name>Zn(2+)</name>
        <dbReference type="ChEBI" id="CHEBI:29105"/>
    </cofactor>
</comment>
<protein>
    <submittedName>
        <fullName evidence="5">Uncharacterized protein (DUF849 family)</fullName>
    </submittedName>
</protein>
<dbReference type="InterPro" id="IPR008567">
    <property type="entry name" value="BKACE"/>
</dbReference>
<keyword evidence="3" id="KW-0479">Metal-binding</keyword>
<dbReference type="PANTHER" id="PTHR37418:SF2">
    <property type="entry name" value="3-KETO-5-AMINOHEXANOATE CLEAVAGE ENZYME"/>
    <property type="match status" value="1"/>
</dbReference>
<keyword evidence="4" id="KW-0862">Zinc</keyword>
<comment type="caution">
    <text evidence="5">The sequence shown here is derived from an EMBL/GenBank/DDBJ whole genome shotgun (WGS) entry which is preliminary data.</text>
</comment>
<evidence type="ECO:0000256" key="3">
    <source>
        <dbReference type="ARBA" id="ARBA00022723"/>
    </source>
</evidence>
<dbReference type="GO" id="GO:0046872">
    <property type="term" value="F:metal ion binding"/>
    <property type="evidence" value="ECO:0007669"/>
    <property type="project" value="UniProtKB-KW"/>
</dbReference>
<name>A0A3N1MGH4_9PROT</name>
<sequence length="293" mass="31322">MDRKVIVTCAVTGGGDTVGKHPAIPVTPEQIATACVEAAKAGATICHIHVRNPETGKPSMDPALYREVVARIRDSGTDLVINLTTGAGGRFIPGDVVPSEPAKGTNLSTPAERVQHVEELRPEICSLDMGTMNFGPHVFMNTPAHLATMAKAIQAAGVKPELEVFDSGHVRLANHFVESGIIEGTPLYQLCLGISWGQPATPAAMAYMRDLLPPGAEWAGFGISRMQFPMVAQAVLLGGHVRVGLEDNIYLERGVYGSNAQLVEKAIKIINLMGHETATPQEARQMLKLRNHA</sequence>
<evidence type="ECO:0000256" key="4">
    <source>
        <dbReference type="ARBA" id="ARBA00022833"/>
    </source>
</evidence>
<evidence type="ECO:0000313" key="5">
    <source>
        <dbReference type="EMBL" id="ROQ00296.1"/>
    </source>
</evidence>
<proteinExistence type="predicted"/>
<dbReference type="EMBL" id="RJKX01000013">
    <property type="protein sequence ID" value="ROQ00296.1"/>
    <property type="molecule type" value="Genomic_DNA"/>
</dbReference>
<dbReference type="Proteomes" id="UP000278222">
    <property type="component" value="Unassembled WGS sequence"/>
</dbReference>